<dbReference type="Proteomes" id="UP001236369">
    <property type="component" value="Unassembled WGS sequence"/>
</dbReference>
<evidence type="ECO:0000313" key="1">
    <source>
        <dbReference type="EMBL" id="MDQ0441843.1"/>
    </source>
</evidence>
<organism evidence="1 2">
    <name type="scientific">Methylobacterium persicinum</name>
    <dbReference type="NCBI Taxonomy" id="374426"/>
    <lineage>
        <taxon>Bacteria</taxon>
        <taxon>Pseudomonadati</taxon>
        <taxon>Pseudomonadota</taxon>
        <taxon>Alphaproteobacteria</taxon>
        <taxon>Hyphomicrobiales</taxon>
        <taxon>Methylobacteriaceae</taxon>
        <taxon>Methylobacterium</taxon>
    </lineage>
</organism>
<name>A0ABU0HHP1_9HYPH</name>
<accession>A0ABU0HHP1</accession>
<sequence length="43" mass="4554">MGGAGFRAVVRLVAKGRVTLVEHARIDHGTTLVWTGDIHGEVA</sequence>
<reference evidence="1 2" key="1">
    <citation type="submission" date="2023-07" db="EMBL/GenBank/DDBJ databases">
        <title>Genomic Encyclopedia of Type Strains, Phase IV (KMG-IV): sequencing the most valuable type-strain genomes for metagenomic binning, comparative biology and taxonomic classification.</title>
        <authorList>
            <person name="Goeker M."/>
        </authorList>
    </citation>
    <scope>NUCLEOTIDE SEQUENCE [LARGE SCALE GENOMIC DNA]</scope>
    <source>
        <strain evidence="1 2">DSM 19562</strain>
    </source>
</reference>
<proteinExistence type="predicted"/>
<comment type="caution">
    <text evidence="1">The sequence shown here is derived from an EMBL/GenBank/DDBJ whole genome shotgun (WGS) entry which is preliminary data.</text>
</comment>
<protein>
    <submittedName>
        <fullName evidence="1">Uncharacterized protein</fullName>
    </submittedName>
</protein>
<keyword evidence="2" id="KW-1185">Reference proteome</keyword>
<evidence type="ECO:0000313" key="2">
    <source>
        <dbReference type="Proteomes" id="UP001236369"/>
    </source>
</evidence>
<dbReference type="EMBL" id="JAUSVV010000002">
    <property type="protein sequence ID" value="MDQ0441843.1"/>
    <property type="molecule type" value="Genomic_DNA"/>
</dbReference>
<gene>
    <name evidence="1" type="ORF">QO016_001326</name>
</gene>